<reference evidence="2 3" key="1">
    <citation type="journal article" date="2024" name="Commun. Biol.">
        <title>Comparative genomic analysis of thermophilic fungi reveals convergent evolutionary adaptations and gene losses.</title>
        <authorList>
            <person name="Steindorff A.S."/>
            <person name="Aguilar-Pontes M.V."/>
            <person name="Robinson A.J."/>
            <person name="Andreopoulos B."/>
            <person name="LaButti K."/>
            <person name="Kuo A."/>
            <person name="Mondo S."/>
            <person name="Riley R."/>
            <person name="Otillar R."/>
            <person name="Haridas S."/>
            <person name="Lipzen A."/>
            <person name="Grimwood J."/>
            <person name="Schmutz J."/>
            <person name="Clum A."/>
            <person name="Reid I.D."/>
            <person name="Moisan M.C."/>
            <person name="Butler G."/>
            <person name="Nguyen T.T.M."/>
            <person name="Dewar K."/>
            <person name="Conant G."/>
            <person name="Drula E."/>
            <person name="Henrissat B."/>
            <person name="Hansel C."/>
            <person name="Singer S."/>
            <person name="Hutchinson M.I."/>
            <person name="de Vries R.P."/>
            <person name="Natvig D.O."/>
            <person name="Powell A.J."/>
            <person name="Tsang A."/>
            <person name="Grigoriev I.V."/>
        </authorList>
    </citation>
    <scope>NUCLEOTIDE SEQUENCE [LARGE SCALE GENOMIC DNA]</scope>
    <source>
        <strain evidence="2 3">CBS 494.80</strain>
    </source>
</reference>
<organism evidence="2 3">
    <name type="scientific">Oculimacula yallundae</name>
    <dbReference type="NCBI Taxonomy" id="86028"/>
    <lineage>
        <taxon>Eukaryota</taxon>
        <taxon>Fungi</taxon>
        <taxon>Dikarya</taxon>
        <taxon>Ascomycota</taxon>
        <taxon>Pezizomycotina</taxon>
        <taxon>Leotiomycetes</taxon>
        <taxon>Helotiales</taxon>
        <taxon>Ploettnerulaceae</taxon>
        <taxon>Oculimacula</taxon>
    </lineage>
</organism>
<dbReference type="Proteomes" id="UP001595075">
    <property type="component" value="Unassembled WGS sequence"/>
</dbReference>
<comment type="caution">
    <text evidence="2">The sequence shown here is derived from an EMBL/GenBank/DDBJ whole genome shotgun (WGS) entry which is preliminary data.</text>
</comment>
<evidence type="ECO:0000313" key="3">
    <source>
        <dbReference type="Proteomes" id="UP001595075"/>
    </source>
</evidence>
<evidence type="ECO:0000256" key="1">
    <source>
        <dbReference type="SAM" id="MobiDB-lite"/>
    </source>
</evidence>
<proteinExistence type="predicted"/>
<name>A0ABR4D115_9HELO</name>
<gene>
    <name evidence="2" type="ORF">VTL71DRAFT_8799</name>
</gene>
<sequence length="85" mass="9792">MLPYRPPATRKTSSPRLDARQNGRLRQQNAHVGQHPSMHSFRPFQTNFSSTFCEVRYSEADVSSMNSFSREVFTFSPFNYAMVIG</sequence>
<accession>A0ABR4D115</accession>
<dbReference type="EMBL" id="JAZHXI010000002">
    <property type="protein sequence ID" value="KAL2075019.1"/>
    <property type="molecule type" value="Genomic_DNA"/>
</dbReference>
<keyword evidence="3" id="KW-1185">Reference proteome</keyword>
<feature type="non-terminal residue" evidence="2">
    <location>
        <position position="85"/>
    </location>
</feature>
<evidence type="ECO:0000313" key="2">
    <source>
        <dbReference type="EMBL" id="KAL2075019.1"/>
    </source>
</evidence>
<protein>
    <submittedName>
        <fullName evidence="2">Uncharacterized protein</fullName>
    </submittedName>
</protein>
<feature type="region of interest" description="Disordered" evidence="1">
    <location>
        <begin position="1"/>
        <end position="38"/>
    </location>
</feature>